<feature type="region of interest" description="Disordered" evidence="1">
    <location>
        <begin position="1"/>
        <end position="20"/>
    </location>
</feature>
<dbReference type="AlphaFoldDB" id="A0AAU7P4B7"/>
<name>A0AAU7P4B7_9XANT</name>
<feature type="compositionally biased region" description="Pro residues" evidence="1">
    <location>
        <begin position="104"/>
        <end position="117"/>
    </location>
</feature>
<feature type="region of interest" description="Disordered" evidence="1">
    <location>
        <begin position="25"/>
        <end position="44"/>
    </location>
</feature>
<feature type="compositionally biased region" description="Basic residues" evidence="1">
    <location>
        <begin position="144"/>
        <end position="156"/>
    </location>
</feature>
<protein>
    <submittedName>
        <fullName evidence="2">Uncharacterized protein</fullName>
    </submittedName>
</protein>
<feature type="compositionally biased region" description="Low complexity" evidence="1">
    <location>
        <begin position="32"/>
        <end position="44"/>
    </location>
</feature>
<dbReference type="EMBL" id="CP144460">
    <property type="protein sequence ID" value="XBS36523.1"/>
    <property type="molecule type" value="Genomic_DNA"/>
</dbReference>
<accession>A0AAU7P4B7</accession>
<proteinExistence type="predicted"/>
<dbReference type="RefSeq" id="WP_349655597.1">
    <property type="nucleotide sequence ID" value="NZ_CP144460.1"/>
</dbReference>
<gene>
    <name evidence="2" type="ORF">VZ068_13640</name>
</gene>
<feature type="region of interest" description="Disordered" evidence="1">
    <location>
        <begin position="74"/>
        <end position="156"/>
    </location>
</feature>
<evidence type="ECO:0000256" key="1">
    <source>
        <dbReference type="SAM" id="MobiDB-lite"/>
    </source>
</evidence>
<reference evidence="2" key="1">
    <citation type="submission" date="2024-02" db="EMBL/GenBank/DDBJ databases">
        <title>Complete genome sequence of Xanthomonas sp. 10-10.</title>
        <authorList>
            <person name="Biessy A."/>
            <person name="Ciotola M."/>
            <person name="Cadieux M."/>
            <person name="Soufiane B."/>
            <person name="Laforest M."/>
            <person name="Filion M."/>
        </authorList>
    </citation>
    <scope>NUCLEOTIDE SEQUENCE</scope>
    <source>
        <strain evidence="2">10-10</strain>
    </source>
</reference>
<organism evidence="2">
    <name type="scientific">Xanthomonas sp. 10-10</name>
    <dbReference type="NCBI Taxonomy" id="3115848"/>
    <lineage>
        <taxon>Bacteria</taxon>
        <taxon>Pseudomonadati</taxon>
        <taxon>Pseudomonadota</taxon>
        <taxon>Gammaproteobacteria</taxon>
        <taxon>Lysobacterales</taxon>
        <taxon>Lysobacteraceae</taxon>
        <taxon>Xanthomonas</taxon>
    </lineage>
</organism>
<sequence>MKNVSTPISGHSVWRTHNHHQPCACTPRMRRYSPPASAASTRSSAINTGADHTTQAAATMATAAAASTARIARIGSPASPSTTSVSLLSPETSGVDPDGALHVPEPPAPPEVPPWPAHPEVSCATLLPRSTQSLTNSPSTSLRQRSHAHISSRNRP</sequence>
<evidence type="ECO:0000313" key="2">
    <source>
        <dbReference type="EMBL" id="XBS36523.1"/>
    </source>
</evidence>
<feature type="compositionally biased region" description="Low complexity" evidence="1">
    <location>
        <begin position="74"/>
        <end position="93"/>
    </location>
</feature>
<feature type="compositionally biased region" description="Polar residues" evidence="1">
    <location>
        <begin position="128"/>
        <end position="143"/>
    </location>
</feature>